<dbReference type="Proteomes" id="UP001478133">
    <property type="component" value="Unassembled WGS sequence"/>
</dbReference>
<dbReference type="InterPro" id="IPR007337">
    <property type="entry name" value="RelB/DinJ"/>
</dbReference>
<sequence length="100" mass="11246">MAKSANLYARIEPDLKENAEAILNVLGISASSAITMFYKQIVMHNGIPFELKIPNHPLDINKITEDEFNKEIEKGLQDVENGNTIPAKEVFASIRNKYDI</sequence>
<keyword evidence="2" id="KW-1277">Toxin-antitoxin system</keyword>
<keyword evidence="4" id="KW-1185">Reference proteome</keyword>
<dbReference type="NCBIfam" id="TIGR02384">
    <property type="entry name" value="RelB_DinJ"/>
    <property type="match status" value="1"/>
</dbReference>
<dbReference type="PANTHER" id="PTHR38781">
    <property type="entry name" value="ANTITOXIN DINJ-RELATED"/>
    <property type="match status" value="1"/>
</dbReference>
<reference evidence="3 4" key="1">
    <citation type="submission" date="2024-03" db="EMBL/GenBank/DDBJ databases">
        <title>Human intestinal bacterial collection.</title>
        <authorList>
            <person name="Pauvert C."/>
            <person name="Hitch T.C.A."/>
            <person name="Clavel T."/>
        </authorList>
    </citation>
    <scope>NUCLEOTIDE SEQUENCE [LARGE SCALE GENOMIC DNA]</scope>
    <source>
        <strain evidence="3 4">CLA-AP-H18</strain>
    </source>
</reference>
<name>A0ABV1HS63_9FIRM</name>
<dbReference type="RefSeq" id="WP_294669785.1">
    <property type="nucleotide sequence ID" value="NZ_JBBMEY010000002.1"/>
</dbReference>
<evidence type="ECO:0000313" key="3">
    <source>
        <dbReference type="EMBL" id="MEQ2564901.1"/>
    </source>
</evidence>
<dbReference type="Pfam" id="PF04221">
    <property type="entry name" value="RelB"/>
    <property type="match status" value="1"/>
</dbReference>
<comment type="caution">
    <text evidence="3">The sequence shown here is derived from an EMBL/GenBank/DDBJ whole genome shotgun (WGS) entry which is preliminary data.</text>
</comment>
<gene>
    <name evidence="3" type="ORF">ABFO16_01465</name>
</gene>
<comment type="similarity">
    <text evidence="1">Belongs to the RelB/DinJ antitoxin family.</text>
</comment>
<evidence type="ECO:0000313" key="4">
    <source>
        <dbReference type="Proteomes" id="UP001478133"/>
    </source>
</evidence>
<protein>
    <submittedName>
        <fullName evidence="3">Type II toxin-antitoxin system RelB/DinJ family antitoxin</fullName>
    </submittedName>
</protein>
<evidence type="ECO:0000256" key="1">
    <source>
        <dbReference type="ARBA" id="ARBA00010562"/>
    </source>
</evidence>
<organism evidence="3 4">
    <name type="scientific">Ruminococcoides intestinihominis</name>
    <dbReference type="NCBI Taxonomy" id="3133161"/>
    <lineage>
        <taxon>Bacteria</taxon>
        <taxon>Bacillati</taxon>
        <taxon>Bacillota</taxon>
        <taxon>Clostridia</taxon>
        <taxon>Eubacteriales</taxon>
        <taxon>Oscillospiraceae</taxon>
        <taxon>Ruminococcoides</taxon>
    </lineage>
</organism>
<dbReference type="PANTHER" id="PTHR38781:SF1">
    <property type="entry name" value="ANTITOXIN DINJ-RELATED"/>
    <property type="match status" value="1"/>
</dbReference>
<dbReference type="Gene3D" id="1.10.1220.10">
    <property type="entry name" value="Met repressor-like"/>
    <property type="match status" value="1"/>
</dbReference>
<proteinExistence type="inferred from homology"/>
<accession>A0ABV1HS63</accession>
<dbReference type="EMBL" id="JBBMFI010000002">
    <property type="protein sequence ID" value="MEQ2564901.1"/>
    <property type="molecule type" value="Genomic_DNA"/>
</dbReference>
<dbReference type="InterPro" id="IPR013321">
    <property type="entry name" value="Arc_rbn_hlx_hlx"/>
</dbReference>
<evidence type="ECO:0000256" key="2">
    <source>
        <dbReference type="ARBA" id="ARBA00022649"/>
    </source>
</evidence>